<dbReference type="RefSeq" id="WP_181658808.1">
    <property type="nucleotide sequence ID" value="NZ_JACEHE010000011.1"/>
</dbReference>
<evidence type="ECO:0000313" key="2">
    <source>
        <dbReference type="Proteomes" id="UP000545761"/>
    </source>
</evidence>
<evidence type="ECO:0000313" key="1">
    <source>
        <dbReference type="EMBL" id="MBA2947840.1"/>
    </source>
</evidence>
<name>A0A7W0I9Z5_9ACTN</name>
<dbReference type="EMBL" id="JACEHE010000011">
    <property type="protein sequence ID" value="MBA2947840.1"/>
    <property type="molecule type" value="Genomic_DNA"/>
</dbReference>
<organism evidence="1 2">
    <name type="scientific">Streptomyces himalayensis subsp. himalayensis</name>
    <dbReference type="NCBI Taxonomy" id="2756131"/>
    <lineage>
        <taxon>Bacteria</taxon>
        <taxon>Bacillati</taxon>
        <taxon>Actinomycetota</taxon>
        <taxon>Actinomycetes</taxon>
        <taxon>Kitasatosporales</taxon>
        <taxon>Streptomycetaceae</taxon>
        <taxon>Streptomyces</taxon>
        <taxon>Streptomyces himalayensis</taxon>
    </lineage>
</organism>
<dbReference type="Proteomes" id="UP000545761">
    <property type="component" value="Unassembled WGS sequence"/>
</dbReference>
<comment type="caution">
    <text evidence="1">The sequence shown here is derived from an EMBL/GenBank/DDBJ whole genome shotgun (WGS) entry which is preliminary data.</text>
</comment>
<sequence length="86" mass="9532">MDALTEQATHRSLSRIEQLDHEIIELLLRRREMARELPAPSAPRATDPGFAEAVRAITGRYREHLGGGGELVARAVLVLCHPGQRP</sequence>
<gene>
    <name evidence="1" type="ORF">H1D24_18990</name>
</gene>
<dbReference type="AlphaFoldDB" id="A0A7W0I9Z5"/>
<dbReference type="Gene3D" id="1.20.59.10">
    <property type="entry name" value="Chorismate mutase"/>
    <property type="match status" value="1"/>
</dbReference>
<reference evidence="1 2" key="1">
    <citation type="submission" date="2020-07" db="EMBL/GenBank/DDBJ databases">
        <title>Streptomyces isolated from Indian soil.</title>
        <authorList>
            <person name="Mandal S."/>
            <person name="Maiti P.K."/>
        </authorList>
    </citation>
    <scope>NUCLEOTIDE SEQUENCE [LARGE SCALE GENOMIC DNA]</scope>
    <source>
        <strain evidence="1 2">PSKA28</strain>
    </source>
</reference>
<proteinExistence type="predicted"/>
<protein>
    <recommendedName>
        <fullName evidence="3">Chorismate mutase</fullName>
    </recommendedName>
</protein>
<accession>A0A7W0I9Z5</accession>
<dbReference type="InterPro" id="IPR036979">
    <property type="entry name" value="CM_dom_sf"/>
</dbReference>
<evidence type="ECO:0008006" key="3">
    <source>
        <dbReference type="Google" id="ProtNLM"/>
    </source>
</evidence>
<dbReference type="GO" id="GO:0046417">
    <property type="term" value="P:chorismate metabolic process"/>
    <property type="evidence" value="ECO:0007669"/>
    <property type="project" value="InterPro"/>
</dbReference>